<gene>
    <name evidence="2" type="ORF">K504DRAFT_538882</name>
</gene>
<accession>A0A6G1JT83</accession>
<proteinExistence type="predicted"/>
<feature type="region of interest" description="Disordered" evidence="1">
    <location>
        <begin position="45"/>
        <end position="77"/>
    </location>
</feature>
<dbReference type="AlphaFoldDB" id="A0A6G1JT83"/>
<evidence type="ECO:0000313" key="2">
    <source>
        <dbReference type="EMBL" id="KAF2703455.1"/>
    </source>
</evidence>
<dbReference type="OrthoDB" id="5218421at2759"/>
<feature type="compositionally biased region" description="Low complexity" evidence="1">
    <location>
        <begin position="59"/>
        <end position="77"/>
    </location>
</feature>
<evidence type="ECO:0000313" key="3">
    <source>
        <dbReference type="Proteomes" id="UP000799428"/>
    </source>
</evidence>
<dbReference type="Proteomes" id="UP000799428">
    <property type="component" value="Unassembled WGS sequence"/>
</dbReference>
<keyword evidence="3" id="KW-1185">Reference proteome</keyword>
<name>A0A6G1JT83_9PLEO</name>
<feature type="compositionally biased region" description="Polar residues" evidence="1">
    <location>
        <begin position="9"/>
        <end position="20"/>
    </location>
</feature>
<dbReference type="EMBL" id="MU005787">
    <property type="protein sequence ID" value="KAF2703455.1"/>
    <property type="molecule type" value="Genomic_DNA"/>
</dbReference>
<feature type="region of interest" description="Disordered" evidence="1">
    <location>
        <begin position="1"/>
        <end position="25"/>
    </location>
</feature>
<protein>
    <submittedName>
        <fullName evidence="2">Uncharacterized protein</fullName>
    </submittedName>
</protein>
<reference evidence="2" key="1">
    <citation type="journal article" date="2020" name="Stud. Mycol.">
        <title>101 Dothideomycetes genomes: a test case for predicting lifestyles and emergence of pathogens.</title>
        <authorList>
            <person name="Haridas S."/>
            <person name="Albert R."/>
            <person name="Binder M."/>
            <person name="Bloem J."/>
            <person name="Labutti K."/>
            <person name="Salamov A."/>
            <person name="Andreopoulos B."/>
            <person name="Baker S."/>
            <person name="Barry K."/>
            <person name="Bills G."/>
            <person name="Bluhm B."/>
            <person name="Cannon C."/>
            <person name="Castanera R."/>
            <person name="Culley D."/>
            <person name="Daum C."/>
            <person name="Ezra D."/>
            <person name="Gonzalez J."/>
            <person name="Henrissat B."/>
            <person name="Kuo A."/>
            <person name="Liang C."/>
            <person name="Lipzen A."/>
            <person name="Lutzoni F."/>
            <person name="Magnuson J."/>
            <person name="Mondo S."/>
            <person name="Nolan M."/>
            <person name="Ohm R."/>
            <person name="Pangilinan J."/>
            <person name="Park H.-J."/>
            <person name="Ramirez L."/>
            <person name="Alfaro M."/>
            <person name="Sun H."/>
            <person name="Tritt A."/>
            <person name="Yoshinaga Y."/>
            <person name="Zwiers L.-H."/>
            <person name="Turgeon B."/>
            <person name="Goodwin S."/>
            <person name="Spatafora J."/>
            <person name="Crous P."/>
            <person name="Grigoriev I."/>
        </authorList>
    </citation>
    <scope>NUCLEOTIDE SEQUENCE</scope>
    <source>
        <strain evidence="2">CBS 279.74</strain>
    </source>
</reference>
<sequence>MSAPMSAHVSETSAQETLASQYDREEPVFSVSEYARIMHEHTKAQLSIATNSARRRSQTSPSSTASDGTSSVGATPE</sequence>
<organism evidence="2 3">
    <name type="scientific">Pleomassaria siparia CBS 279.74</name>
    <dbReference type="NCBI Taxonomy" id="1314801"/>
    <lineage>
        <taxon>Eukaryota</taxon>
        <taxon>Fungi</taxon>
        <taxon>Dikarya</taxon>
        <taxon>Ascomycota</taxon>
        <taxon>Pezizomycotina</taxon>
        <taxon>Dothideomycetes</taxon>
        <taxon>Pleosporomycetidae</taxon>
        <taxon>Pleosporales</taxon>
        <taxon>Pleomassariaceae</taxon>
        <taxon>Pleomassaria</taxon>
    </lineage>
</organism>
<evidence type="ECO:0000256" key="1">
    <source>
        <dbReference type="SAM" id="MobiDB-lite"/>
    </source>
</evidence>